<dbReference type="Proteomes" id="UP001359485">
    <property type="component" value="Unassembled WGS sequence"/>
</dbReference>
<evidence type="ECO:0000313" key="2">
    <source>
        <dbReference type="EMBL" id="KAK6634756.1"/>
    </source>
</evidence>
<feature type="compositionally biased region" description="Basic and acidic residues" evidence="1">
    <location>
        <begin position="125"/>
        <end position="159"/>
    </location>
</feature>
<reference evidence="2 3" key="1">
    <citation type="submission" date="2023-09" db="EMBL/GenBank/DDBJ databases">
        <title>Genomes of two closely related lineages of the louse Polyplax serrata with different host specificities.</title>
        <authorList>
            <person name="Martinu J."/>
            <person name="Tarabai H."/>
            <person name="Stefka J."/>
            <person name="Hypsa V."/>
        </authorList>
    </citation>
    <scope>NUCLEOTIDE SEQUENCE [LARGE SCALE GENOMIC DNA]</scope>
    <source>
        <strain evidence="2">98ZLc_SE</strain>
    </source>
</reference>
<proteinExistence type="predicted"/>
<gene>
    <name evidence="2" type="ORF">RUM44_000003</name>
</gene>
<protein>
    <submittedName>
        <fullName evidence="2">Uncharacterized protein</fullName>
    </submittedName>
</protein>
<evidence type="ECO:0000313" key="3">
    <source>
        <dbReference type="Proteomes" id="UP001359485"/>
    </source>
</evidence>
<feature type="compositionally biased region" description="Basic residues" evidence="1">
    <location>
        <begin position="38"/>
        <end position="47"/>
    </location>
</feature>
<feature type="region of interest" description="Disordered" evidence="1">
    <location>
        <begin position="125"/>
        <end position="187"/>
    </location>
</feature>
<name>A0ABR1B497_POLSC</name>
<dbReference type="EMBL" id="JAWJWF010000003">
    <property type="protein sequence ID" value="KAK6634756.1"/>
    <property type="molecule type" value="Genomic_DNA"/>
</dbReference>
<organism evidence="2 3">
    <name type="scientific">Polyplax serrata</name>
    <name type="common">Common mouse louse</name>
    <dbReference type="NCBI Taxonomy" id="468196"/>
    <lineage>
        <taxon>Eukaryota</taxon>
        <taxon>Metazoa</taxon>
        <taxon>Ecdysozoa</taxon>
        <taxon>Arthropoda</taxon>
        <taxon>Hexapoda</taxon>
        <taxon>Insecta</taxon>
        <taxon>Pterygota</taxon>
        <taxon>Neoptera</taxon>
        <taxon>Paraneoptera</taxon>
        <taxon>Psocodea</taxon>
        <taxon>Troctomorpha</taxon>
        <taxon>Phthiraptera</taxon>
        <taxon>Anoplura</taxon>
        <taxon>Polyplacidae</taxon>
        <taxon>Polyplax</taxon>
    </lineage>
</organism>
<sequence>MSSIEIFSTSQSESDYEPDEEVNKSASDFVTRSLRNMSRPRRPRGRPRLQENALSEEELARCAKRCGFGVSGRRKSPHVGEHLRRQLEESQAVCLIYKAEMEELRGFKARYEEVAGKELRSWIKKTPKEAPRAKKPSKEASRAKKSRDEKSTREKEKTRTASASASKPGKATPVVDSMAKQTSTTPWTEVVKKDKTTQRTTLDACKTATVEKLKTMIQSSAFIVRKVACSSRNLKGTFVKSLKDAASVTATPI</sequence>
<evidence type="ECO:0000256" key="1">
    <source>
        <dbReference type="SAM" id="MobiDB-lite"/>
    </source>
</evidence>
<feature type="region of interest" description="Disordered" evidence="1">
    <location>
        <begin position="1"/>
        <end position="54"/>
    </location>
</feature>
<keyword evidence="3" id="KW-1185">Reference proteome</keyword>
<accession>A0ABR1B497</accession>
<feature type="compositionally biased region" description="Polar residues" evidence="1">
    <location>
        <begin position="1"/>
        <end position="13"/>
    </location>
</feature>
<feature type="compositionally biased region" description="Polar residues" evidence="1">
    <location>
        <begin position="24"/>
        <end position="36"/>
    </location>
</feature>
<comment type="caution">
    <text evidence="2">The sequence shown here is derived from an EMBL/GenBank/DDBJ whole genome shotgun (WGS) entry which is preliminary data.</text>
</comment>